<dbReference type="AlphaFoldDB" id="A0A665UDS0"/>
<dbReference type="GeneID" id="115045336"/>
<dbReference type="Pfam" id="PF16064">
    <property type="entry name" value="DUF4806"/>
    <property type="match status" value="1"/>
</dbReference>
<accession>A0A665UDS0</accession>
<dbReference type="InParanoid" id="A0A665UDS0"/>
<evidence type="ECO:0000313" key="4">
    <source>
        <dbReference type="Proteomes" id="UP000472264"/>
    </source>
</evidence>
<dbReference type="Ensembl" id="ENSENLT00000018239.1">
    <property type="protein sequence ID" value="ENSENLP00000017602.1"/>
    <property type="gene ID" value="ENSENLG00000008077.1"/>
</dbReference>
<organism evidence="3 4">
    <name type="scientific">Echeneis naucrates</name>
    <name type="common">Live sharksucker</name>
    <dbReference type="NCBI Taxonomy" id="173247"/>
    <lineage>
        <taxon>Eukaryota</taxon>
        <taxon>Metazoa</taxon>
        <taxon>Chordata</taxon>
        <taxon>Craniata</taxon>
        <taxon>Vertebrata</taxon>
        <taxon>Euteleostomi</taxon>
        <taxon>Actinopterygii</taxon>
        <taxon>Neopterygii</taxon>
        <taxon>Teleostei</taxon>
        <taxon>Neoteleostei</taxon>
        <taxon>Acanthomorphata</taxon>
        <taxon>Carangaria</taxon>
        <taxon>Carangiformes</taxon>
        <taxon>Echeneidae</taxon>
        <taxon>Echeneis</taxon>
    </lineage>
</organism>
<dbReference type="OrthoDB" id="8859298at2759"/>
<keyword evidence="4" id="KW-1185">Reference proteome</keyword>
<name>A0A665UDS0_ECHNA</name>
<dbReference type="OMA" id="KWEVCEG"/>
<feature type="region of interest" description="Disordered" evidence="1">
    <location>
        <begin position="55"/>
        <end position="90"/>
    </location>
</feature>
<protein>
    <submittedName>
        <fullName evidence="3">Uncharacterized LOC115045336</fullName>
    </submittedName>
</protein>
<feature type="compositionally biased region" description="Polar residues" evidence="1">
    <location>
        <begin position="188"/>
        <end position="199"/>
    </location>
</feature>
<dbReference type="PANTHER" id="PTHR34153:SF2">
    <property type="entry name" value="SI:CH211-262H13.3-RELATED"/>
    <property type="match status" value="1"/>
</dbReference>
<feature type="domain" description="DUF4806" evidence="2">
    <location>
        <begin position="293"/>
        <end position="365"/>
    </location>
</feature>
<dbReference type="Proteomes" id="UP000472264">
    <property type="component" value="Chromosome 6"/>
</dbReference>
<reference evidence="3" key="1">
    <citation type="submission" date="2021-04" db="EMBL/GenBank/DDBJ databases">
        <authorList>
            <consortium name="Wellcome Sanger Institute Data Sharing"/>
        </authorList>
    </citation>
    <scope>NUCLEOTIDE SEQUENCE [LARGE SCALE GENOMIC DNA]</scope>
</reference>
<reference evidence="3" key="2">
    <citation type="submission" date="2025-08" db="UniProtKB">
        <authorList>
            <consortium name="Ensembl"/>
        </authorList>
    </citation>
    <scope>IDENTIFICATION</scope>
</reference>
<evidence type="ECO:0000256" key="1">
    <source>
        <dbReference type="SAM" id="MobiDB-lite"/>
    </source>
</evidence>
<gene>
    <name evidence="3" type="primary">LOC115045336</name>
</gene>
<proteinExistence type="predicted"/>
<evidence type="ECO:0000313" key="3">
    <source>
        <dbReference type="Ensembl" id="ENSENLP00000017602.1"/>
    </source>
</evidence>
<feature type="region of interest" description="Disordered" evidence="1">
    <location>
        <begin position="117"/>
        <end position="201"/>
    </location>
</feature>
<dbReference type="PANTHER" id="PTHR34153">
    <property type="entry name" value="SI:CH211-262H13.3-RELATED-RELATED"/>
    <property type="match status" value="1"/>
</dbReference>
<evidence type="ECO:0000259" key="2">
    <source>
        <dbReference type="Pfam" id="PF16064"/>
    </source>
</evidence>
<reference evidence="3" key="3">
    <citation type="submission" date="2025-09" db="UniProtKB">
        <authorList>
            <consortium name="Ensembl"/>
        </authorList>
    </citation>
    <scope>IDENTIFICATION</scope>
</reference>
<dbReference type="RefSeq" id="XP_029360823.1">
    <property type="nucleotide sequence ID" value="XM_029504963.1"/>
</dbReference>
<dbReference type="InterPro" id="IPR032071">
    <property type="entry name" value="DUF4806"/>
</dbReference>
<sequence>MSDGIGSSDEARAIEDAIRAAIDAVTAAMCSACSRRVQLYERMVADRDAEIRRLEGELSRRQTGVGAAPAHPSPKSHETAEAFPHQHAQSRITSLVKEEPSELETVIKWEVCEGSLLDQEGQPGAEERRRDTQADSGAKTANPLTSKPKAAEEEDKPAANLKRKGRERNGCHRAESEEEDAVMKKSCGTEQSAPKTTAPKSVLGDIGSLQLQGLSSNGSTTSNLNVQDPLSCQQQTYVSMAAPQAACDPILLEVLVSLETIKQQNSTVLQILQSGNSSAAPLCEPPDVGTLPLPLQSVQDLRSLEHRLSTEPELKKEMTSYLGLAGGMTTKESVWRIMAKLFTNTLAKNINWRGRNNKQKIENLTIKRVILNAVRQNSFCKDAVDEEIERYMKRWLQLAGDRDGGRKRRQEKGKEGNSMQDYCVDGMYSNVIE</sequence>